<dbReference type="SUPFAM" id="SSF51604">
    <property type="entry name" value="Enolase C-terminal domain-like"/>
    <property type="match status" value="1"/>
</dbReference>
<evidence type="ECO:0000256" key="1">
    <source>
        <dbReference type="ARBA" id="ARBA00008031"/>
    </source>
</evidence>
<evidence type="ECO:0000256" key="6">
    <source>
        <dbReference type="PIRSR" id="PIRSR634603-3"/>
    </source>
</evidence>
<feature type="binding site" evidence="6">
    <location>
        <position position="178"/>
    </location>
    <ligand>
        <name>Mg(2+)</name>
        <dbReference type="ChEBI" id="CHEBI:18420"/>
    </ligand>
</feature>
<dbReference type="GO" id="GO:0016855">
    <property type="term" value="F:racemase and epimerase activity, acting on amino acids and derivatives"/>
    <property type="evidence" value="ECO:0007669"/>
    <property type="project" value="UniProtKB-UniRule"/>
</dbReference>
<reference evidence="9" key="1">
    <citation type="journal article" date="2019" name="Microbiol. Resour. Announc.">
        <title>Complete Genome Sequence of Rubrobacter xylanophilus Strain AA3-22, Isolated from Arima Onsen in Japan.</title>
        <authorList>
            <person name="Tomariguchi N."/>
            <person name="Miyazaki K."/>
        </authorList>
    </citation>
    <scope>NUCLEOTIDE SEQUENCE [LARGE SCALE GENOMIC DNA]</scope>
    <source>
        <strain evidence="9">AA3-22</strain>
    </source>
</reference>
<dbReference type="InterPro" id="IPR018110">
    <property type="entry name" value="Mandel_Rmase/mucon_lact_enz_CS"/>
</dbReference>
<feature type="active site" description="Proton acceptor; specific for (R)-substrate epimerization" evidence="5">
    <location>
        <position position="154"/>
    </location>
</feature>
<dbReference type="InterPro" id="IPR013341">
    <property type="entry name" value="Mandelate_racemase_N_dom"/>
</dbReference>
<dbReference type="AlphaFoldDB" id="A0A510HJB6"/>
<evidence type="ECO:0000259" key="8">
    <source>
        <dbReference type="SMART" id="SM00922"/>
    </source>
</evidence>
<keyword evidence="3 6" id="KW-0460">Magnesium</keyword>
<dbReference type="CDD" id="cd03319">
    <property type="entry name" value="L-Ala-DL-Glu_epimerase"/>
    <property type="match status" value="1"/>
</dbReference>
<evidence type="ECO:0000256" key="3">
    <source>
        <dbReference type="ARBA" id="ARBA00022842"/>
    </source>
</evidence>
<evidence type="ECO:0000256" key="5">
    <source>
        <dbReference type="PIRSR" id="PIRSR634603-1"/>
    </source>
</evidence>
<feature type="binding site" evidence="6">
    <location>
        <position position="204"/>
    </location>
    <ligand>
        <name>Mg(2+)</name>
        <dbReference type="ChEBI" id="CHEBI:18420"/>
    </ligand>
</feature>
<dbReference type="InterPro" id="IPR034603">
    <property type="entry name" value="Dipeptide_epimerase"/>
</dbReference>
<dbReference type="RefSeq" id="WP_172620780.1">
    <property type="nucleotide sequence ID" value="NZ_AP019791.1"/>
</dbReference>
<feature type="domain" description="Mandelate racemase/muconate lactonizing enzyme C-terminal" evidence="8">
    <location>
        <begin position="135"/>
        <end position="226"/>
    </location>
</feature>
<keyword evidence="10" id="KW-1185">Reference proteome</keyword>
<dbReference type="SUPFAM" id="SSF54826">
    <property type="entry name" value="Enolase N-terminal domain-like"/>
    <property type="match status" value="1"/>
</dbReference>
<dbReference type="SFLD" id="SFLDS00001">
    <property type="entry name" value="Enolase"/>
    <property type="match status" value="1"/>
</dbReference>
<dbReference type="SFLD" id="SFLDG00180">
    <property type="entry name" value="muconate_cycloisomerase"/>
    <property type="match status" value="1"/>
</dbReference>
<comment type="cofactor">
    <cofactor evidence="6 7">
        <name>Mg(2+)</name>
        <dbReference type="ChEBI" id="CHEBI:18420"/>
    </cofactor>
    <text evidence="6 7">Binds 1 Mg(2+) ion per subunit.</text>
</comment>
<dbReference type="GO" id="GO:0009063">
    <property type="term" value="P:amino acid catabolic process"/>
    <property type="evidence" value="ECO:0007669"/>
    <property type="project" value="InterPro"/>
</dbReference>
<evidence type="ECO:0000256" key="2">
    <source>
        <dbReference type="ARBA" id="ARBA00022723"/>
    </source>
</evidence>
<dbReference type="Gene3D" id="3.20.20.120">
    <property type="entry name" value="Enolase-like C-terminal domain"/>
    <property type="match status" value="1"/>
</dbReference>
<keyword evidence="4 7" id="KW-0413">Isomerase</keyword>
<dbReference type="Pfam" id="PF02746">
    <property type="entry name" value="MR_MLE_N"/>
    <property type="match status" value="1"/>
</dbReference>
<accession>A0A510HJB6</accession>
<dbReference type="InterPro" id="IPR036849">
    <property type="entry name" value="Enolase-like_C_sf"/>
</dbReference>
<protein>
    <recommendedName>
        <fullName evidence="7">Dipeptide epimerase</fullName>
        <ecNumber evidence="7">5.1.1.-</ecNumber>
    </recommendedName>
</protein>
<feature type="binding site" evidence="6">
    <location>
        <position position="231"/>
    </location>
    <ligand>
        <name>Mg(2+)</name>
        <dbReference type="ChEBI" id="CHEBI:18420"/>
    </ligand>
</feature>
<proteinExistence type="inferred from homology"/>
<sequence length="338" mass="35412">MAGGEELLLTEVRTVTVRTRRTFAIARSSSDVFERVVLEVRAGGFAGRGEAAPSRYYGQDAASVAAALREVEIPDPWDVEGTLARNGHLPSSALAALDGALHDLAAMRLGVPVYRLLGLGRPEPESAYTLPIADLETTVAEAGRLRGFPILKVKVGGVGDLGTVRAVAEVSEARLWVDANEAFDPDEAPEVAAELREMGVEMIEQPVPASAGPEALRRVREAADPVPVIADESARVASDVPALAGCVSGVNVKLAKCGGIRGALRMLHVARAHGMLAMLGCMVETSLGIAAAAHVSGLFDLVDLDGAALLADDPFRGPVFHRGRISLPEEPGLGVEVR</sequence>
<evidence type="ECO:0000256" key="4">
    <source>
        <dbReference type="ARBA" id="ARBA00023235"/>
    </source>
</evidence>
<keyword evidence="2 6" id="KW-0479">Metal-binding</keyword>
<evidence type="ECO:0000313" key="10">
    <source>
        <dbReference type="Proteomes" id="UP000318065"/>
    </source>
</evidence>
<dbReference type="PROSITE" id="PS00909">
    <property type="entry name" value="MR_MLE_2"/>
    <property type="match status" value="1"/>
</dbReference>
<dbReference type="Gene3D" id="3.30.390.10">
    <property type="entry name" value="Enolase-like, N-terminal domain"/>
    <property type="match status" value="1"/>
</dbReference>
<name>A0A510HJB6_9ACTN</name>
<dbReference type="InterPro" id="IPR029065">
    <property type="entry name" value="Enolase_C-like"/>
</dbReference>
<dbReference type="PANTHER" id="PTHR48080:SF3">
    <property type="entry name" value="ENOLASE SUPERFAMILY MEMBER DDB_G0284701"/>
    <property type="match status" value="1"/>
</dbReference>
<dbReference type="Pfam" id="PF13378">
    <property type="entry name" value="MR_MLE_C"/>
    <property type="match status" value="1"/>
</dbReference>
<dbReference type="GO" id="GO:0046872">
    <property type="term" value="F:metal ion binding"/>
    <property type="evidence" value="ECO:0007669"/>
    <property type="project" value="UniProtKB-KW"/>
</dbReference>
<dbReference type="EC" id="5.1.1.-" evidence="7"/>
<dbReference type="PANTHER" id="PTHR48080">
    <property type="entry name" value="D-GALACTONATE DEHYDRATASE-RELATED"/>
    <property type="match status" value="1"/>
</dbReference>
<organism evidence="9 10">
    <name type="scientific">Rubrobacter xylanophilus</name>
    <dbReference type="NCBI Taxonomy" id="49319"/>
    <lineage>
        <taxon>Bacteria</taxon>
        <taxon>Bacillati</taxon>
        <taxon>Actinomycetota</taxon>
        <taxon>Rubrobacteria</taxon>
        <taxon>Rubrobacterales</taxon>
        <taxon>Rubrobacteraceae</taxon>
        <taxon>Rubrobacter</taxon>
    </lineage>
</organism>
<dbReference type="InterPro" id="IPR034593">
    <property type="entry name" value="DgoD-like"/>
</dbReference>
<feature type="active site" description="Proton acceptor; specific for (S)-substrate epimerization" evidence="5">
    <location>
        <position position="253"/>
    </location>
</feature>
<dbReference type="InterPro" id="IPR013342">
    <property type="entry name" value="Mandelate_racemase_C"/>
</dbReference>
<evidence type="ECO:0000256" key="7">
    <source>
        <dbReference type="RuleBase" id="RU366006"/>
    </source>
</evidence>
<dbReference type="EMBL" id="AP019791">
    <property type="protein sequence ID" value="BBL80082.1"/>
    <property type="molecule type" value="Genomic_DNA"/>
</dbReference>
<dbReference type="InterPro" id="IPR029017">
    <property type="entry name" value="Enolase-like_N"/>
</dbReference>
<gene>
    <name evidence="9" type="ORF">RxyAA322_19360</name>
</gene>
<comment type="similarity">
    <text evidence="1 7">Belongs to the mandelate racemase/muconate lactonizing enzyme family.</text>
</comment>
<evidence type="ECO:0000313" key="9">
    <source>
        <dbReference type="EMBL" id="BBL80082.1"/>
    </source>
</evidence>
<dbReference type="SMART" id="SM00922">
    <property type="entry name" value="MR_MLE"/>
    <property type="match status" value="1"/>
</dbReference>
<dbReference type="Proteomes" id="UP000318065">
    <property type="component" value="Chromosome"/>
</dbReference>